<reference evidence="9 10" key="1">
    <citation type="submission" date="2025-05" db="UniProtKB">
        <authorList>
            <consortium name="RefSeq"/>
        </authorList>
    </citation>
    <scope>IDENTIFICATION</scope>
    <source>
        <tissue evidence="9 10">Muscle</tissue>
    </source>
</reference>
<feature type="domain" description="Protein root UVB sensitive/RUS" evidence="6">
    <location>
        <begin position="37"/>
        <end position="273"/>
    </location>
</feature>
<dbReference type="InterPro" id="IPR054549">
    <property type="entry name" value="UVB_sens_RUS_dom"/>
</dbReference>
<evidence type="ECO:0000313" key="10">
    <source>
        <dbReference type="RefSeq" id="XP_022249991.1"/>
    </source>
</evidence>
<dbReference type="RefSeq" id="XP_022249992.1">
    <property type="nucleotide sequence ID" value="XM_022394284.1"/>
</dbReference>
<evidence type="ECO:0000313" key="9">
    <source>
        <dbReference type="RefSeq" id="XP_013782035.1"/>
    </source>
</evidence>
<name>A0ABM1T287_LIMPO</name>
<gene>
    <name evidence="9 10 11 12" type="primary">LOC106466310</name>
</gene>
<evidence type="ECO:0000256" key="2">
    <source>
        <dbReference type="ARBA" id="ARBA00007558"/>
    </source>
</evidence>
<evidence type="ECO:0000313" key="12">
    <source>
        <dbReference type="RefSeq" id="XP_022249993.1"/>
    </source>
</evidence>
<dbReference type="PANTHER" id="PTHR12770">
    <property type="entry name" value="RUS1 FAMILY PROTEIN C16ORF58"/>
    <property type="match status" value="1"/>
</dbReference>
<comment type="subcellular location">
    <subcellularLocation>
        <location evidence="1">Membrane</location>
    </subcellularLocation>
</comment>
<keyword evidence="4" id="KW-1133">Transmembrane helix</keyword>
<dbReference type="Pfam" id="PF24160">
    <property type="entry name" value="UVB_sens_C"/>
    <property type="match status" value="1"/>
</dbReference>
<evidence type="ECO:0000256" key="3">
    <source>
        <dbReference type="ARBA" id="ARBA00022692"/>
    </source>
</evidence>
<keyword evidence="5" id="KW-0472">Membrane</keyword>
<keyword evidence="3" id="KW-0812">Transmembrane</keyword>
<evidence type="ECO:0000256" key="4">
    <source>
        <dbReference type="ARBA" id="ARBA00022989"/>
    </source>
</evidence>
<dbReference type="RefSeq" id="XP_013782035.1">
    <property type="nucleotide sequence ID" value="XM_013926581.2"/>
</dbReference>
<dbReference type="InterPro" id="IPR006968">
    <property type="entry name" value="RUS_fam"/>
</dbReference>
<feature type="domain" description="Root UVB sensitive protein C-terminal" evidence="7">
    <location>
        <begin position="276"/>
        <end position="443"/>
    </location>
</feature>
<dbReference type="PANTHER" id="PTHR12770:SF31">
    <property type="entry name" value="RUS FAMILY MEMBER 1"/>
    <property type="match status" value="1"/>
</dbReference>
<sequence length="445" mass="50005">MEEVFAEETYGTSFLRRKFLMNSARSLIVIEPNDVQWSSLKHFFCSVFLPQGYPNSVSQDYLQYQLWDSIQAFASSITGTLATQAVLKGVGVGDETATPLAATVTWLLKDGTGMLGRILFAWVHGSGLDCDCKKWRLFADVLNDAAIFLDLVSQYFHNYFTFIMCVSSVSKSVVGIAGGATRAALTQHQARRNNMADVSAKDNSQETLVNLSALICSLLILPVVSGNDSLIWTLFLLFTTIHLYANYCAVTAVVMETFNITRYQVVVSHYLKTGELLSVPKANSCESVWLQAWPEKVKIFLGSSLKVAVVSPQELVLLKKIYQNASYLLTLKERRNGKVEIHILLHHLSNNKDQLEALFQACVLQWLLLNVNNVVCKNVGGIHNLEYLQHGLKQGLKKNLEQTLKLSRYFTQSHFGKFISGLVDIGWITQRIQLGTDEWRFVWSK</sequence>
<keyword evidence="8" id="KW-1185">Reference proteome</keyword>
<evidence type="ECO:0000256" key="1">
    <source>
        <dbReference type="ARBA" id="ARBA00004370"/>
    </source>
</evidence>
<evidence type="ECO:0000256" key="5">
    <source>
        <dbReference type="ARBA" id="ARBA00023136"/>
    </source>
</evidence>
<dbReference type="Proteomes" id="UP000694941">
    <property type="component" value="Unplaced"/>
</dbReference>
<dbReference type="RefSeq" id="XP_022249991.1">
    <property type="nucleotide sequence ID" value="XM_022394283.1"/>
</dbReference>
<accession>A0ABM1T287</accession>
<dbReference type="InterPro" id="IPR055412">
    <property type="entry name" value="UVB_sens_C"/>
</dbReference>
<evidence type="ECO:0000259" key="6">
    <source>
        <dbReference type="Pfam" id="PF04884"/>
    </source>
</evidence>
<comment type="similarity">
    <text evidence="2">Belongs to the RUS1 family.</text>
</comment>
<protein>
    <submittedName>
        <fullName evidence="9 10">RUS1 family protein C16orf58-like isoform X1</fullName>
    </submittedName>
</protein>
<evidence type="ECO:0000259" key="7">
    <source>
        <dbReference type="Pfam" id="PF24160"/>
    </source>
</evidence>
<proteinExistence type="inferred from homology"/>
<evidence type="ECO:0000313" key="8">
    <source>
        <dbReference type="Proteomes" id="UP000694941"/>
    </source>
</evidence>
<evidence type="ECO:0000313" key="11">
    <source>
        <dbReference type="RefSeq" id="XP_022249992.1"/>
    </source>
</evidence>
<dbReference type="Pfam" id="PF04884">
    <property type="entry name" value="UVB_sens_prot"/>
    <property type="match status" value="1"/>
</dbReference>
<dbReference type="RefSeq" id="XP_022249993.1">
    <property type="nucleotide sequence ID" value="XM_022394285.1"/>
</dbReference>
<organism evidence="8 12">
    <name type="scientific">Limulus polyphemus</name>
    <name type="common">Atlantic horseshoe crab</name>
    <dbReference type="NCBI Taxonomy" id="6850"/>
    <lineage>
        <taxon>Eukaryota</taxon>
        <taxon>Metazoa</taxon>
        <taxon>Ecdysozoa</taxon>
        <taxon>Arthropoda</taxon>
        <taxon>Chelicerata</taxon>
        <taxon>Merostomata</taxon>
        <taxon>Xiphosura</taxon>
        <taxon>Limulidae</taxon>
        <taxon>Limulus</taxon>
    </lineage>
</organism>
<dbReference type="GeneID" id="106466310"/>